<dbReference type="PANTHER" id="PTHR13353:SF5">
    <property type="entry name" value="TRANSMEMBRANE PROTEIN 19"/>
    <property type="match status" value="1"/>
</dbReference>
<evidence type="ECO:0000256" key="1">
    <source>
        <dbReference type="ARBA" id="ARBA00004141"/>
    </source>
</evidence>
<gene>
    <name evidence="7" type="ORF">J2Z28_001561</name>
</gene>
<evidence type="ECO:0000256" key="4">
    <source>
        <dbReference type="ARBA" id="ARBA00022989"/>
    </source>
</evidence>
<comment type="similarity">
    <text evidence="2">Belongs to the TMEM19 family.</text>
</comment>
<dbReference type="Pfam" id="PF01940">
    <property type="entry name" value="DUF92"/>
    <property type="match status" value="1"/>
</dbReference>
<feature type="transmembrane region" description="Helical" evidence="6">
    <location>
        <begin position="66"/>
        <end position="84"/>
    </location>
</feature>
<evidence type="ECO:0000256" key="3">
    <source>
        <dbReference type="ARBA" id="ARBA00022692"/>
    </source>
</evidence>
<protein>
    <submittedName>
        <fullName evidence="7">Uncharacterized protein (TIGR00297 family)</fullName>
    </submittedName>
</protein>
<dbReference type="Proteomes" id="UP000810207">
    <property type="component" value="Unassembled WGS sequence"/>
</dbReference>
<reference evidence="7 8" key="1">
    <citation type="submission" date="2021-03" db="EMBL/GenBank/DDBJ databases">
        <title>Genomic Encyclopedia of Type Strains, Phase IV (KMG-IV): sequencing the most valuable type-strain genomes for metagenomic binning, comparative biology and taxonomic classification.</title>
        <authorList>
            <person name="Goeker M."/>
        </authorList>
    </citation>
    <scope>NUCLEOTIDE SEQUENCE [LARGE SCALE GENOMIC DNA]</scope>
    <source>
        <strain evidence="7 8">DSM 21292</strain>
    </source>
</reference>
<feature type="transmembrane region" description="Helical" evidence="6">
    <location>
        <begin position="268"/>
        <end position="289"/>
    </location>
</feature>
<sequence>MNFKNTINVMLAVHTLHAGDIMDWIIGAVCASMVAGAAYAKKSLTLSGCLAAIMMGTIYYGAGNLFWFGTLLLFFITSTLLSRFRKDRKQELEKSYAKSGNRDAGQVMANGGMGMFLCLGYWIFPHPAWVYAFIGVMATVTSDTWATEIGSLSRKPPRSVLTWKVLTPGASGGVSLLGTVAAAVGGALIGAGAFLFSWIAGIEGLSLFSWTFVGLAGGLAGAFADSYLGATVQMMYRCTVCGREVEVHEHCGHPTVRARGWAWMSNDLVNVLSSVIGGCVAIGLGNILAL</sequence>
<accession>A0ABS4RPY2</accession>
<organism evidence="7 8">
    <name type="scientific">Paenibacillus xylanexedens</name>
    <dbReference type="NCBI Taxonomy" id="528191"/>
    <lineage>
        <taxon>Bacteria</taxon>
        <taxon>Bacillati</taxon>
        <taxon>Bacillota</taxon>
        <taxon>Bacilli</taxon>
        <taxon>Bacillales</taxon>
        <taxon>Paenibacillaceae</taxon>
        <taxon>Paenibacillus</taxon>
    </lineage>
</organism>
<keyword evidence="4 6" id="KW-1133">Transmembrane helix</keyword>
<dbReference type="PANTHER" id="PTHR13353">
    <property type="entry name" value="TRANSMEMBRANE PROTEIN 19"/>
    <property type="match status" value="1"/>
</dbReference>
<evidence type="ECO:0000313" key="8">
    <source>
        <dbReference type="Proteomes" id="UP000810207"/>
    </source>
</evidence>
<feature type="transmembrane region" description="Helical" evidence="6">
    <location>
        <begin position="174"/>
        <end position="201"/>
    </location>
</feature>
<feature type="transmembrane region" description="Helical" evidence="6">
    <location>
        <begin position="21"/>
        <end position="39"/>
    </location>
</feature>
<keyword evidence="5 6" id="KW-0472">Membrane</keyword>
<dbReference type="EMBL" id="JAGIKV010000004">
    <property type="protein sequence ID" value="MBP2244948.1"/>
    <property type="molecule type" value="Genomic_DNA"/>
</dbReference>
<keyword evidence="8" id="KW-1185">Reference proteome</keyword>
<evidence type="ECO:0000313" key="7">
    <source>
        <dbReference type="EMBL" id="MBP2244948.1"/>
    </source>
</evidence>
<evidence type="ECO:0000256" key="5">
    <source>
        <dbReference type="ARBA" id="ARBA00023136"/>
    </source>
</evidence>
<proteinExistence type="inferred from homology"/>
<comment type="subcellular location">
    <subcellularLocation>
        <location evidence="1">Membrane</location>
        <topology evidence="1">Multi-pass membrane protein</topology>
    </subcellularLocation>
</comment>
<keyword evidence="3 6" id="KW-0812">Transmembrane</keyword>
<dbReference type="InterPro" id="IPR002794">
    <property type="entry name" value="DUF92_TMEM19"/>
</dbReference>
<evidence type="ECO:0000256" key="2">
    <source>
        <dbReference type="ARBA" id="ARBA00009012"/>
    </source>
</evidence>
<name>A0ABS4RPY2_PAEXY</name>
<evidence type="ECO:0000256" key="6">
    <source>
        <dbReference type="SAM" id="Phobius"/>
    </source>
</evidence>
<comment type="caution">
    <text evidence="7">The sequence shown here is derived from an EMBL/GenBank/DDBJ whole genome shotgun (WGS) entry which is preliminary data.</text>
</comment>
<feature type="transmembrane region" description="Helical" evidence="6">
    <location>
        <begin position="207"/>
        <end position="228"/>
    </location>
</feature>